<gene>
    <name evidence="1" type="ORF">L873DRAFT_1667370</name>
</gene>
<protein>
    <submittedName>
        <fullName evidence="1">Uncharacterized protein</fullName>
    </submittedName>
</protein>
<dbReference type="Gene3D" id="3.30.420.10">
    <property type="entry name" value="Ribonuclease H-like superfamily/Ribonuclease H"/>
    <property type="match status" value="1"/>
</dbReference>
<dbReference type="GO" id="GO:0003676">
    <property type="term" value="F:nucleic acid binding"/>
    <property type="evidence" value="ECO:0007669"/>
    <property type="project" value="InterPro"/>
</dbReference>
<feature type="non-terminal residue" evidence="1">
    <location>
        <position position="1"/>
    </location>
</feature>
<name>A0A3N4K525_9PEZI</name>
<dbReference type="EMBL" id="ML120359">
    <property type="protein sequence ID" value="RPB04312.1"/>
    <property type="molecule type" value="Genomic_DNA"/>
</dbReference>
<keyword evidence="2" id="KW-1185">Reference proteome</keyword>
<sequence length="60" mass="6800">WPAQSPDLNLIVALWLDMESELGETWERIGNIPVLESALNIVWQGIPCEQLMSLVHSMPQ</sequence>
<dbReference type="OrthoDB" id="2753252at2759"/>
<evidence type="ECO:0000313" key="1">
    <source>
        <dbReference type="EMBL" id="RPB04312.1"/>
    </source>
</evidence>
<dbReference type="AlphaFoldDB" id="A0A3N4K525"/>
<dbReference type="Proteomes" id="UP000276215">
    <property type="component" value="Unassembled WGS sequence"/>
</dbReference>
<reference evidence="1 2" key="1">
    <citation type="journal article" date="2018" name="Nat. Ecol. Evol.">
        <title>Pezizomycetes genomes reveal the molecular basis of ectomycorrhizal truffle lifestyle.</title>
        <authorList>
            <person name="Murat C."/>
            <person name="Payen T."/>
            <person name="Noel B."/>
            <person name="Kuo A."/>
            <person name="Morin E."/>
            <person name="Chen J."/>
            <person name="Kohler A."/>
            <person name="Krizsan K."/>
            <person name="Balestrini R."/>
            <person name="Da Silva C."/>
            <person name="Montanini B."/>
            <person name="Hainaut M."/>
            <person name="Levati E."/>
            <person name="Barry K.W."/>
            <person name="Belfiori B."/>
            <person name="Cichocki N."/>
            <person name="Clum A."/>
            <person name="Dockter R.B."/>
            <person name="Fauchery L."/>
            <person name="Guy J."/>
            <person name="Iotti M."/>
            <person name="Le Tacon F."/>
            <person name="Lindquist E.A."/>
            <person name="Lipzen A."/>
            <person name="Malagnac F."/>
            <person name="Mello A."/>
            <person name="Molinier V."/>
            <person name="Miyauchi S."/>
            <person name="Poulain J."/>
            <person name="Riccioni C."/>
            <person name="Rubini A."/>
            <person name="Sitrit Y."/>
            <person name="Splivallo R."/>
            <person name="Traeger S."/>
            <person name="Wang M."/>
            <person name="Zifcakova L."/>
            <person name="Wipf D."/>
            <person name="Zambonelli A."/>
            <person name="Paolocci F."/>
            <person name="Nowrousian M."/>
            <person name="Ottonello S."/>
            <person name="Baldrian P."/>
            <person name="Spatafora J.W."/>
            <person name="Henrissat B."/>
            <person name="Nagy L.G."/>
            <person name="Aury J.M."/>
            <person name="Wincker P."/>
            <person name="Grigoriev I.V."/>
            <person name="Bonfante P."/>
            <person name="Martin F.M."/>
        </authorList>
    </citation>
    <scope>NUCLEOTIDE SEQUENCE [LARGE SCALE GENOMIC DNA]</scope>
    <source>
        <strain evidence="1 2">120613-1</strain>
    </source>
</reference>
<dbReference type="InterPro" id="IPR036397">
    <property type="entry name" value="RNaseH_sf"/>
</dbReference>
<proteinExistence type="predicted"/>
<evidence type="ECO:0000313" key="2">
    <source>
        <dbReference type="Proteomes" id="UP000276215"/>
    </source>
</evidence>
<accession>A0A3N4K525</accession>
<organism evidence="1 2">
    <name type="scientific">Choiromyces venosus 120613-1</name>
    <dbReference type="NCBI Taxonomy" id="1336337"/>
    <lineage>
        <taxon>Eukaryota</taxon>
        <taxon>Fungi</taxon>
        <taxon>Dikarya</taxon>
        <taxon>Ascomycota</taxon>
        <taxon>Pezizomycotina</taxon>
        <taxon>Pezizomycetes</taxon>
        <taxon>Pezizales</taxon>
        <taxon>Tuberaceae</taxon>
        <taxon>Choiromyces</taxon>
    </lineage>
</organism>